<sequence length="36" mass="3991">MSIMGHASSAASLRYLKTAEHRSREIADAIGRRMES</sequence>
<reference evidence="1 2" key="1">
    <citation type="submission" date="2019-03" db="EMBL/GenBank/DDBJ databases">
        <title>Sequencing the genomes of 1000 actinobacteria strains.</title>
        <authorList>
            <person name="Klenk H.-P."/>
        </authorList>
    </citation>
    <scope>NUCLEOTIDE SEQUENCE [LARGE SCALE GENOMIC DNA]</scope>
    <source>
        <strain evidence="1 2">DSM 18936</strain>
    </source>
</reference>
<comment type="caution">
    <text evidence="1">The sequence shown here is derived from an EMBL/GenBank/DDBJ whole genome shotgun (WGS) entry which is preliminary data.</text>
</comment>
<evidence type="ECO:0000313" key="2">
    <source>
        <dbReference type="Proteomes" id="UP000294558"/>
    </source>
</evidence>
<accession>A0A4R7I0C5</accession>
<dbReference type="EMBL" id="SOAU01000001">
    <property type="protein sequence ID" value="TDT15883.1"/>
    <property type="molecule type" value="Genomic_DNA"/>
</dbReference>
<dbReference type="AlphaFoldDB" id="A0A4R7I0C5"/>
<evidence type="ECO:0000313" key="1">
    <source>
        <dbReference type="EMBL" id="TDT15883.1"/>
    </source>
</evidence>
<protein>
    <submittedName>
        <fullName evidence="1">Uncharacterized protein</fullName>
    </submittedName>
</protein>
<keyword evidence="2" id="KW-1185">Reference proteome</keyword>
<organism evidence="1 2">
    <name type="scientific">Ilumatobacter fluminis</name>
    <dbReference type="NCBI Taxonomy" id="467091"/>
    <lineage>
        <taxon>Bacteria</taxon>
        <taxon>Bacillati</taxon>
        <taxon>Actinomycetota</taxon>
        <taxon>Acidimicrobiia</taxon>
        <taxon>Acidimicrobiales</taxon>
        <taxon>Ilumatobacteraceae</taxon>
        <taxon>Ilumatobacter</taxon>
    </lineage>
</organism>
<proteinExistence type="predicted"/>
<name>A0A4R7I0C5_9ACTN</name>
<dbReference type="Proteomes" id="UP000294558">
    <property type="component" value="Unassembled WGS sequence"/>
</dbReference>
<gene>
    <name evidence="1" type="ORF">BDK89_1462</name>
</gene>